<sequence length="257" mass="28177">MTSASERRHVMVERARKTGYVPSKIVEDEFGVDSSTIRRDLARLEAEGLIIRTQGGFLPVERKENHTYPYGPRRLVRPSVKNQLGEYAAHLVEEGQTVLIDGGSTMWHVANHLKSTRNLTVITNDLQIGLLLCEWTNINLHVTGGAQVDGLYTLAGPATVEFIDRIHVDVAFLGAEAVEAELGLSDVNVIEVPVKQAMIRAADCAVLVADSSKFGKRSFAKVCGVEELTLIVTDGQVTPEQRGAFGRKLEIVNVNCE</sequence>
<dbReference type="Pfam" id="PF00455">
    <property type="entry name" value="DeoRC"/>
    <property type="match status" value="1"/>
</dbReference>
<evidence type="ECO:0000313" key="5">
    <source>
        <dbReference type="Proteomes" id="UP000068164"/>
    </source>
</evidence>
<organism evidence="4 5">
    <name type="scientific">Rhizobium altiplani</name>
    <dbReference type="NCBI Taxonomy" id="1864509"/>
    <lineage>
        <taxon>Bacteria</taxon>
        <taxon>Pseudomonadati</taxon>
        <taxon>Pseudomonadota</taxon>
        <taxon>Alphaproteobacteria</taxon>
        <taxon>Hyphomicrobiales</taxon>
        <taxon>Rhizobiaceae</taxon>
        <taxon>Rhizobium/Agrobacterium group</taxon>
        <taxon>Rhizobium</taxon>
    </lineage>
</organism>
<dbReference type="AlphaFoldDB" id="A0A109JWA8"/>
<dbReference type="SUPFAM" id="SSF46785">
    <property type="entry name" value="Winged helix' DNA-binding domain"/>
    <property type="match status" value="1"/>
</dbReference>
<keyword evidence="1" id="KW-0805">Transcription regulation</keyword>
<evidence type="ECO:0000313" key="4">
    <source>
        <dbReference type="EMBL" id="KWV56305.1"/>
    </source>
</evidence>
<proteinExistence type="predicted"/>
<dbReference type="InterPro" id="IPR001034">
    <property type="entry name" value="DeoR_HTH"/>
</dbReference>
<dbReference type="PROSITE" id="PS51000">
    <property type="entry name" value="HTH_DEOR_2"/>
    <property type="match status" value="1"/>
</dbReference>
<dbReference type="Pfam" id="PF08220">
    <property type="entry name" value="HTH_DeoR"/>
    <property type="match status" value="1"/>
</dbReference>
<dbReference type="GO" id="GO:0003700">
    <property type="term" value="F:DNA-binding transcription factor activity"/>
    <property type="evidence" value="ECO:0007669"/>
    <property type="project" value="InterPro"/>
</dbReference>
<accession>A0A109JWA8</accession>
<dbReference type="InterPro" id="IPR036390">
    <property type="entry name" value="WH_DNA-bd_sf"/>
</dbReference>
<dbReference type="Proteomes" id="UP000068164">
    <property type="component" value="Unassembled WGS sequence"/>
</dbReference>
<dbReference type="SMART" id="SM01134">
    <property type="entry name" value="DeoRC"/>
    <property type="match status" value="1"/>
</dbReference>
<dbReference type="PANTHER" id="PTHR30363">
    <property type="entry name" value="HTH-TYPE TRANSCRIPTIONAL REGULATOR SRLR-RELATED"/>
    <property type="match status" value="1"/>
</dbReference>
<dbReference type="InterPro" id="IPR037171">
    <property type="entry name" value="NagB/RpiA_transferase-like"/>
</dbReference>
<reference evidence="4 5" key="1">
    <citation type="submission" date="2015-11" db="EMBL/GenBank/DDBJ databases">
        <title>Draft Genome Sequence of the Strain BR 10423 (Rhizobium sp.) isolated from nodules of Mimosa pudica.</title>
        <authorList>
            <person name="Barauna A.C."/>
            <person name="Zilli J.E."/>
            <person name="Simoes-Araujo J.L."/>
            <person name="Reis V.M."/>
            <person name="James E.K."/>
            <person name="Reis F.B.Jr."/>
            <person name="Rouws L.F."/>
            <person name="Passos S.R."/>
            <person name="Gois S.R."/>
        </authorList>
    </citation>
    <scope>NUCLEOTIDE SEQUENCE [LARGE SCALE GENOMIC DNA]</scope>
    <source>
        <strain evidence="4 5">BR10423</strain>
    </source>
</reference>
<keyword evidence="5" id="KW-1185">Reference proteome</keyword>
<dbReference type="Gene3D" id="3.40.50.1360">
    <property type="match status" value="1"/>
</dbReference>
<name>A0A109JWA8_9HYPH</name>
<gene>
    <name evidence="4" type="ORF">AS026_34515</name>
</gene>
<comment type="caution">
    <text evidence="4">The sequence shown here is derived from an EMBL/GenBank/DDBJ whole genome shotgun (WGS) entry which is preliminary data.</text>
</comment>
<dbReference type="InterPro" id="IPR050313">
    <property type="entry name" value="Carb_Metab_HTH_regulators"/>
</dbReference>
<dbReference type="PANTHER" id="PTHR30363:SF44">
    <property type="entry name" value="AGA OPERON TRANSCRIPTIONAL REPRESSOR-RELATED"/>
    <property type="match status" value="1"/>
</dbReference>
<evidence type="ECO:0000259" key="3">
    <source>
        <dbReference type="PROSITE" id="PS51000"/>
    </source>
</evidence>
<evidence type="ECO:0000256" key="1">
    <source>
        <dbReference type="ARBA" id="ARBA00023015"/>
    </source>
</evidence>
<feature type="domain" description="HTH deoR-type" evidence="3">
    <location>
        <begin position="4"/>
        <end position="59"/>
    </location>
</feature>
<protein>
    <submittedName>
        <fullName evidence="4">DeoR family transcriptional regulator</fullName>
    </submittedName>
</protein>
<dbReference type="SUPFAM" id="SSF100950">
    <property type="entry name" value="NagB/RpiA/CoA transferase-like"/>
    <property type="match status" value="1"/>
</dbReference>
<dbReference type="EMBL" id="LNCD01000039">
    <property type="protein sequence ID" value="KWV56305.1"/>
    <property type="molecule type" value="Genomic_DNA"/>
</dbReference>
<dbReference type="InterPro" id="IPR014036">
    <property type="entry name" value="DeoR-like_C"/>
</dbReference>
<dbReference type="Gene3D" id="1.10.10.10">
    <property type="entry name" value="Winged helix-like DNA-binding domain superfamily/Winged helix DNA-binding domain"/>
    <property type="match status" value="1"/>
</dbReference>
<dbReference type="SMART" id="SM00420">
    <property type="entry name" value="HTH_DEOR"/>
    <property type="match status" value="1"/>
</dbReference>
<dbReference type="RefSeq" id="WP_007539235.1">
    <property type="nucleotide sequence ID" value="NZ_LNCD01000039.1"/>
</dbReference>
<evidence type="ECO:0000256" key="2">
    <source>
        <dbReference type="ARBA" id="ARBA00023163"/>
    </source>
</evidence>
<keyword evidence="2" id="KW-0804">Transcription</keyword>
<dbReference type="InterPro" id="IPR036388">
    <property type="entry name" value="WH-like_DNA-bd_sf"/>
</dbReference>